<name>A0A3L7JBJ0_9HYPH</name>
<keyword evidence="8 18" id="KW-0677">Repeat</keyword>
<feature type="binding site" evidence="18">
    <location>
        <position position="144"/>
    </location>
    <ligand>
        <name>UDP-N-acetyl-alpha-D-glucosamine</name>
        <dbReference type="ChEBI" id="CHEBI:57705"/>
    </ligand>
</feature>
<comment type="subunit">
    <text evidence="18">Homotrimer.</text>
</comment>
<dbReference type="Gene3D" id="3.90.550.10">
    <property type="entry name" value="Spore Coat Polysaccharide Biosynthesis Protein SpsA, Chain A"/>
    <property type="match status" value="1"/>
</dbReference>
<dbReference type="PANTHER" id="PTHR43584">
    <property type="entry name" value="NUCLEOTIDYL TRANSFERASE"/>
    <property type="match status" value="1"/>
</dbReference>
<keyword evidence="14 18" id="KW-0961">Cell wall biogenesis/degradation</keyword>
<evidence type="ECO:0000256" key="15">
    <source>
        <dbReference type="ARBA" id="ARBA00048247"/>
    </source>
</evidence>
<reference evidence="20 21" key="1">
    <citation type="submission" date="2018-10" db="EMBL/GenBank/DDBJ databases">
        <title>Notoacmeibacter sp. M2BS9Y-3-1, whole genome shotgun sequence.</title>
        <authorList>
            <person name="Tuo L."/>
        </authorList>
    </citation>
    <scope>NUCLEOTIDE SEQUENCE [LARGE SCALE GENOMIC DNA]</scope>
    <source>
        <strain evidence="20 21">M2BS9Y-3-1</strain>
    </source>
</reference>
<dbReference type="Pfam" id="PF00132">
    <property type="entry name" value="Hexapep"/>
    <property type="match status" value="2"/>
</dbReference>
<comment type="pathway">
    <text evidence="18">Bacterial outer membrane biogenesis; LPS lipid A biosynthesis.</text>
</comment>
<dbReference type="InterPro" id="IPR001451">
    <property type="entry name" value="Hexapep"/>
</dbReference>
<dbReference type="InterPro" id="IPR011004">
    <property type="entry name" value="Trimer_LpxA-like_sf"/>
</dbReference>
<comment type="cofactor">
    <cofactor evidence="18">
        <name>Mg(2+)</name>
        <dbReference type="ChEBI" id="CHEBI:18420"/>
    </cofactor>
    <text evidence="18">Binds 1 Mg(2+) ion per subunit.</text>
</comment>
<feature type="binding site" evidence="18">
    <location>
        <position position="409"/>
    </location>
    <ligand>
        <name>acetyl-CoA</name>
        <dbReference type="ChEBI" id="CHEBI:57288"/>
    </ligand>
</feature>
<feature type="active site" description="Proton acceptor" evidence="18">
    <location>
        <position position="349"/>
    </location>
</feature>
<dbReference type="Proteomes" id="UP000281094">
    <property type="component" value="Unassembled WGS sequence"/>
</dbReference>
<evidence type="ECO:0000256" key="13">
    <source>
        <dbReference type="ARBA" id="ARBA00023315"/>
    </source>
</evidence>
<keyword evidence="10 18" id="KW-0133">Cell shape</keyword>
<evidence type="ECO:0000256" key="2">
    <source>
        <dbReference type="ARBA" id="ARBA00007707"/>
    </source>
</evidence>
<dbReference type="AlphaFoldDB" id="A0A3L7JBJ0"/>
<evidence type="ECO:0000256" key="14">
    <source>
        <dbReference type="ARBA" id="ARBA00023316"/>
    </source>
</evidence>
<dbReference type="EC" id="2.3.1.157" evidence="18"/>
<comment type="caution">
    <text evidence="18">Lacks conserved residue(s) required for the propagation of feature annotation.</text>
</comment>
<keyword evidence="21" id="KW-1185">Reference proteome</keyword>
<dbReference type="InterPro" id="IPR050065">
    <property type="entry name" value="GlmU-like"/>
</dbReference>
<dbReference type="InterPro" id="IPR005882">
    <property type="entry name" value="Bifunctional_GlmU"/>
</dbReference>
<dbReference type="NCBIfam" id="TIGR01173">
    <property type="entry name" value="glmU"/>
    <property type="match status" value="1"/>
</dbReference>
<dbReference type="UniPathway" id="UPA00973"/>
<feature type="region of interest" description="Pyrophosphorylase" evidence="18">
    <location>
        <begin position="1"/>
        <end position="232"/>
    </location>
</feature>
<dbReference type="NCBIfam" id="NF010933">
    <property type="entry name" value="PRK14353.1"/>
    <property type="match status" value="1"/>
</dbReference>
<dbReference type="GO" id="GO:0000287">
    <property type="term" value="F:magnesium ion binding"/>
    <property type="evidence" value="ECO:0007669"/>
    <property type="project" value="UniProtKB-UniRule"/>
</dbReference>
<protein>
    <recommendedName>
        <fullName evidence="18">Bifunctional protein GlmU</fullName>
    </recommendedName>
    <domain>
        <recommendedName>
            <fullName evidence="18">UDP-N-acetylglucosamine pyrophosphorylase</fullName>
            <ecNumber evidence="18">2.7.7.23</ecNumber>
        </recommendedName>
        <alternativeName>
            <fullName evidence="18">N-acetylglucosamine-1-phosphate uridyltransferase</fullName>
        </alternativeName>
    </domain>
    <domain>
        <recommendedName>
            <fullName evidence="18">Glucosamine-1-phosphate N-acetyltransferase</fullName>
            <ecNumber evidence="18">2.3.1.157</ecNumber>
        </recommendedName>
    </domain>
</protein>
<evidence type="ECO:0000256" key="8">
    <source>
        <dbReference type="ARBA" id="ARBA00022737"/>
    </source>
</evidence>
<dbReference type="InterPro" id="IPR038009">
    <property type="entry name" value="GlmU_C_LbH"/>
</dbReference>
<dbReference type="GO" id="GO:0003977">
    <property type="term" value="F:UDP-N-acetylglucosamine diphosphorylase activity"/>
    <property type="evidence" value="ECO:0007669"/>
    <property type="project" value="UniProtKB-UniRule"/>
</dbReference>
<comment type="similarity">
    <text evidence="3 18">In the N-terminal section; belongs to the N-acetylglucosamine-1-phosphate uridyltransferase family.</text>
</comment>
<evidence type="ECO:0000256" key="6">
    <source>
        <dbReference type="ARBA" id="ARBA00022695"/>
    </source>
</evidence>
<dbReference type="EMBL" id="RCWN01000001">
    <property type="protein sequence ID" value="RLQ87850.1"/>
    <property type="molecule type" value="Genomic_DNA"/>
</dbReference>
<evidence type="ECO:0000256" key="17">
    <source>
        <dbReference type="ARBA" id="ARBA00049628"/>
    </source>
</evidence>
<dbReference type="EC" id="2.7.7.23" evidence="18"/>
<evidence type="ECO:0000256" key="4">
    <source>
        <dbReference type="ARBA" id="ARBA00022490"/>
    </source>
</evidence>
<comment type="pathway">
    <text evidence="18">Nucleotide-sugar biosynthesis; UDP-N-acetyl-alpha-D-glucosamine biosynthesis; UDP-N-acetyl-alpha-D-glucosamine from N-acetyl-alpha-D-glucosamine 1-phosphate: step 1/1.</text>
</comment>
<comment type="caution">
    <text evidence="20">The sequence shown here is derived from an EMBL/GenBank/DDBJ whole genome shotgun (WGS) entry which is preliminary data.</text>
</comment>
<comment type="subcellular location">
    <subcellularLocation>
        <location evidence="1 18">Cytoplasm</location>
    </subcellularLocation>
</comment>
<sequence length="451" mass="48035">MTERSCLSIVLAAGEGTRMKSDRSKVLHEIAGLPLVAHVVRAAAAAGSNRVALVVGRDAEMVEEVATPHTARVTTYLQKERLGTAHAVLAAAEAIGEGADDVLVLFGDTPLVRPDDLSAARIALAEGAAVAVMGFYTENPFGYGRLIEEDGQLVAIREEKDASFLEKQIQFCNGGLMAIAGEHALSLLRAIGNDNVKGEFYLTDIVALAREAGHKVVAKEIGFESVLGVNTRVELAEAEAIWQRRTRRQMMLDGVTLVQPASVHFSWDTVIGQDSVIEPNVVFGPEVSLGQNVRVRGFSHLEGASVSDGAEIGPFARLRPGTELAEKAKVGNFCEVKKARIGEGAKVNHLTYIGDAEVGARSNIGAGTVTCNYDGYSKHQTVIGEDVFIGTHSSLVAPVRVGSGAYVATGSVLTDDVPDNALAIARGRQVNKEGRGRALREHLQAKKDRKK</sequence>
<keyword evidence="11 18" id="KW-0573">Peptidoglycan synthesis</keyword>
<keyword evidence="9 18" id="KW-0460">Magnesium</keyword>
<feature type="binding site" evidence="18">
    <location>
        <position position="108"/>
    </location>
    <ligand>
        <name>Mg(2+)</name>
        <dbReference type="ChEBI" id="CHEBI:18420"/>
    </ligand>
</feature>
<dbReference type="Pfam" id="PF12804">
    <property type="entry name" value="NTP_transf_3"/>
    <property type="match status" value="1"/>
</dbReference>
<comment type="catalytic activity">
    <reaction evidence="15 18">
        <text>alpha-D-glucosamine 1-phosphate + acetyl-CoA = N-acetyl-alpha-D-glucosamine 1-phosphate + CoA + H(+)</text>
        <dbReference type="Rhea" id="RHEA:13725"/>
        <dbReference type="ChEBI" id="CHEBI:15378"/>
        <dbReference type="ChEBI" id="CHEBI:57287"/>
        <dbReference type="ChEBI" id="CHEBI:57288"/>
        <dbReference type="ChEBI" id="CHEBI:57776"/>
        <dbReference type="ChEBI" id="CHEBI:58516"/>
        <dbReference type="EC" id="2.3.1.157"/>
    </reaction>
</comment>
<feature type="binding site" evidence="18">
    <location>
        <position position="366"/>
    </location>
    <ligand>
        <name>acetyl-CoA</name>
        <dbReference type="ChEBI" id="CHEBI:57288"/>
    </ligand>
</feature>
<dbReference type="InterPro" id="IPR018357">
    <property type="entry name" value="Hexapep_transf_CS"/>
</dbReference>
<evidence type="ECO:0000256" key="5">
    <source>
        <dbReference type="ARBA" id="ARBA00022679"/>
    </source>
</evidence>
<keyword evidence="12 18" id="KW-0511">Multifunctional enzyme</keyword>
<dbReference type="SUPFAM" id="SSF53448">
    <property type="entry name" value="Nucleotide-diphospho-sugar transferases"/>
    <property type="match status" value="1"/>
</dbReference>
<comment type="pathway">
    <text evidence="18">Nucleotide-sugar biosynthesis; UDP-N-acetyl-alpha-D-glucosamine biosynthesis; N-acetyl-alpha-D-glucosamine 1-phosphate from alpha-D-glucosamine 6-phosphate (route II): step 2/2.</text>
</comment>
<feature type="region of interest" description="Linker" evidence="18">
    <location>
        <begin position="233"/>
        <end position="253"/>
    </location>
</feature>
<feature type="binding site" evidence="18">
    <location>
        <position position="337"/>
    </location>
    <ligand>
        <name>UDP-N-acetyl-alpha-D-glucosamine</name>
        <dbReference type="ChEBI" id="CHEBI:57705"/>
    </ligand>
</feature>
<proteinExistence type="inferred from homology"/>
<dbReference type="SUPFAM" id="SSF51161">
    <property type="entry name" value="Trimeric LpxA-like enzymes"/>
    <property type="match status" value="1"/>
</dbReference>
<keyword evidence="6 18" id="KW-0548">Nucleotidyltransferase</keyword>
<evidence type="ECO:0000259" key="19">
    <source>
        <dbReference type="Pfam" id="PF12804"/>
    </source>
</evidence>
<evidence type="ECO:0000256" key="3">
    <source>
        <dbReference type="ARBA" id="ARBA00007947"/>
    </source>
</evidence>
<feature type="binding site" evidence="18">
    <location>
        <position position="230"/>
    </location>
    <ligand>
        <name>UDP-N-acetyl-alpha-D-glucosamine</name>
        <dbReference type="ChEBI" id="CHEBI:57705"/>
    </ligand>
</feature>
<dbReference type="GO" id="GO:0006048">
    <property type="term" value="P:UDP-N-acetylglucosamine biosynthetic process"/>
    <property type="evidence" value="ECO:0007669"/>
    <property type="project" value="UniProtKB-UniPathway"/>
</dbReference>
<feature type="binding site" evidence="18">
    <location>
        <begin position="11"/>
        <end position="14"/>
    </location>
    <ligand>
        <name>UDP-N-acetyl-alpha-D-glucosamine</name>
        <dbReference type="ChEBI" id="CHEBI:57705"/>
    </ligand>
</feature>
<feature type="binding site" evidence="18">
    <location>
        <position position="319"/>
    </location>
    <ligand>
        <name>UDP-N-acetyl-alpha-D-glucosamine</name>
        <dbReference type="ChEBI" id="CHEBI:57705"/>
    </ligand>
</feature>
<feature type="binding site" evidence="18">
    <location>
        <position position="352"/>
    </location>
    <ligand>
        <name>UDP-N-acetyl-alpha-D-glucosamine</name>
        <dbReference type="ChEBI" id="CHEBI:57705"/>
    </ligand>
</feature>
<feature type="binding site" evidence="18">
    <location>
        <position position="78"/>
    </location>
    <ligand>
        <name>UDP-N-acetyl-alpha-D-glucosamine</name>
        <dbReference type="ChEBI" id="CHEBI:57705"/>
    </ligand>
</feature>
<evidence type="ECO:0000256" key="16">
    <source>
        <dbReference type="ARBA" id="ARBA00048493"/>
    </source>
</evidence>
<evidence type="ECO:0000256" key="10">
    <source>
        <dbReference type="ARBA" id="ARBA00022960"/>
    </source>
</evidence>
<comment type="function">
    <text evidence="17 18">Catalyzes the last two sequential reactions in the de novo biosynthetic pathway for UDP-N-acetylglucosamine (UDP-GlcNAc). The C-terminal domain catalyzes the transfer of acetyl group from acetyl coenzyme A to glucosamine-1-phosphate (GlcN-1-P) to produce N-acetylglucosamine-1-phosphate (GlcNAc-1-P), which is converted into UDP-GlcNAc by the transfer of uridine 5-monophosphate (from uridine 5-triphosphate), a reaction catalyzed by the N-terminal domain.</text>
</comment>
<dbReference type="GO" id="GO:0071555">
    <property type="term" value="P:cell wall organization"/>
    <property type="evidence" value="ECO:0007669"/>
    <property type="project" value="UniProtKB-KW"/>
</dbReference>
<evidence type="ECO:0000313" key="20">
    <source>
        <dbReference type="EMBL" id="RLQ87850.1"/>
    </source>
</evidence>
<feature type="domain" description="MobA-like NTP transferase" evidence="19">
    <location>
        <begin position="9"/>
        <end position="134"/>
    </location>
</feature>
<dbReference type="InterPro" id="IPR025877">
    <property type="entry name" value="MobA-like_NTP_Trfase"/>
</dbReference>
<dbReference type="GO" id="GO:0019134">
    <property type="term" value="F:glucosamine-1-phosphate N-acetyltransferase activity"/>
    <property type="evidence" value="ECO:0007669"/>
    <property type="project" value="UniProtKB-UniRule"/>
</dbReference>
<feature type="binding site" evidence="18">
    <location>
        <position position="230"/>
    </location>
    <ligand>
        <name>Mg(2+)</name>
        <dbReference type="ChEBI" id="CHEBI:18420"/>
    </ligand>
</feature>
<dbReference type="GO" id="GO:0005737">
    <property type="term" value="C:cytoplasm"/>
    <property type="evidence" value="ECO:0007669"/>
    <property type="project" value="UniProtKB-SubCell"/>
</dbReference>
<dbReference type="GO" id="GO:0000902">
    <property type="term" value="P:cell morphogenesis"/>
    <property type="evidence" value="ECO:0007669"/>
    <property type="project" value="UniProtKB-UniRule"/>
</dbReference>
<gene>
    <name evidence="18 20" type="primary">glmU</name>
    <name evidence="20" type="ORF">D8780_06145</name>
</gene>
<feature type="binding site" evidence="18">
    <location>
        <begin position="83"/>
        <end position="84"/>
    </location>
    <ligand>
        <name>UDP-N-acetyl-alpha-D-glucosamine</name>
        <dbReference type="ChEBI" id="CHEBI:57705"/>
    </ligand>
</feature>
<feature type="binding site" evidence="18">
    <location>
        <begin position="372"/>
        <end position="373"/>
    </location>
    <ligand>
        <name>acetyl-CoA</name>
        <dbReference type="ChEBI" id="CHEBI:57288"/>
    </ligand>
</feature>
<dbReference type="GO" id="GO:0008360">
    <property type="term" value="P:regulation of cell shape"/>
    <property type="evidence" value="ECO:0007669"/>
    <property type="project" value="UniProtKB-KW"/>
</dbReference>
<comment type="catalytic activity">
    <reaction evidence="16 18">
        <text>N-acetyl-alpha-D-glucosamine 1-phosphate + UTP + H(+) = UDP-N-acetyl-alpha-D-glucosamine + diphosphate</text>
        <dbReference type="Rhea" id="RHEA:13509"/>
        <dbReference type="ChEBI" id="CHEBI:15378"/>
        <dbReference type="ChEBI" id="CHEBI:33019"/>
        <dbReference type="ChEBI" id="CHEBI:46398"/>
        <dbReference type="ChEBI" id="CHEBI:57705"/>
        <dbReference type="ChEBI" id="CHEBI:57776"/>
        <dbReference type="EC" id="2.7.7.23"/>
    </reaction>
</comment>
<dbReference type="RefSeq" id="WP_121644813.1">
    <property type="nucleotide sequence ID" value="NZ_RCWN01000001.1"/>
</dbReference>
<dbReference type="PROSITE" id="PS00101">
    <property type="entry name" value="HEXAPEP_TRANSFERASES"/>
    <property type="match status" value="1"/>
</dbReference>
<feature type="binding site" evidence="18">
    <location>
        <position position="25"/>
    </location>
    <ligand>
        <name>UDP-N-acetyl-alpha-D-glucosamine</name>
        <dbReference type="ChEBI" id="CHEBI:57705"/>
    </ligand>
</feature>
<evidence type="ECO:0000256" key="18">
    <source>
        <dbReference type="HAMAP-Rule" id="MF_01631"/>
    </source>
</evidence>
<dbReference type="CDD" id="cd03353">
    <property type="entry name" value="LbH_GlmU_C"/>
    <property type="match status" value="1"/>
</dbReference>
<feature type="binding site" evidence="18">
    <location>
        <position position="426"/>
    </location>
    <ligand>
        <name>acetyl-CoA</name>
        <dbReference type="ChEBI" id="CHEBI:57288"/>
    </ligand>
</feature>
<dbReference type="HAMAP" id="MF_01631">
    <property type="entry name" value="GlmU"/>
    <property type="match status" value="1"/>
</dbReference>
<dbReference type="GO" id="GO:0009252">
    <property type="term" value="P:peptidoglycan biosynthetic process"/>
    <property type="evidence" value="ECO:0007669"/>
    <property type="project" value="UniProtKB-UniRule"/>
</dbReference>
<keyword evidence="4 18" id="KW-0963">Cytoplasm</keyword>
<keyword evidence="5 18" id="KW-0808">Transferase</keyword>
<feature type="region of interest" description="N-acetyltransferase" evidence="18">
    <location>
        <begin position="254"/>
        <end position="451"/>
    </location>
</feature>
<keyword evidence="13 18" id="KW-0012">Acyltransferase</keyword>
<organism evidence="20 21">
    <name type="scientific">Notoacmeibacter ruber</name>
    <dbReference type="NCBI Taxonomy" id="2670375"/>
    <lineage>
        <taxon>Bacteria</taxon>
        <taxon>Pseudomonadati</taxon>
        <taxon>Pseudomonadota</taxon>
        <taxon>Alphaproteobacteria</taxon>
        <taxon>Hyphomicrobiales</taxon>
        <taxon>Notoacmeibacteraceae</taxon>
        <taxon>Notoacmeibacter</taxon>
    </lineage>
</organism>
<evidence type="ECO:0000256" key="7">
    <source>
        <dbReference type="ARBA" id="ARBA00022723"/>
    </source>
</evidence>
<accession>A0A3L7JBJ0</accession>
<evidence type="ECO:0000256" key="11">
    <source>
        <dbReference type="ARBA" id="ARBA00022984"/>
    </source>
</evidence>
<feature type="binding site" evidence="18">
    <location>
        <position position="158"/>
    </location>
    <ligand>
        <name>UDP-N-acetyl-alpha-D-glucosamine</name>
        <dbReference type="ChEBI" id="CHEBI:57705"/>
    </ligand>
</feature>
<evidence type="ECO:0000256" key="9">
    <source>
        <dbReference type="ARBA" id="ARBA00022842"/>
    </source>
</evidence>
<dbReference type="UniPathway" id="UPA00113">
    <property type="reaction ID" value="UER00532"/>
</dbReference>
<evidence type="ECO:0000256" key="12">
    <source>
        <dbReference type="ARBA" id="ARBA00023268"/>
    </source>
</evidence>
<dbReference type="GO" id="GO:0009245">
    <property type="term" value="P:lipid A biosynthetic process"/>
    <property type="evidence" value="ECO:0007669"/>
    <property type="project" value="UniProtKB-UniRule"/>
</dbReference>
<dbReference type="GO" id="GO:0016020">
    <property type="term" value="C:membrane"/>
    <property type="evidence" value="ECO:0007669"/>
    <property type="project" value="GOC"/>
</dbReference>
<comment type="similarity">
    <text evidence="2 18">In the C-terminal section; belongs to the transferase hexapeptide repeat family.</text>
</comment>
<dbReference type="Gene3D" id="2.160.10.10">
    <property type="entry name" value="Hexapeptide repeat proteins"/>
    <property type="match status" value="1"/>
</dbReference>
<feature type="binding site" evidence="18">
    <location>
        <position position="173"/>
    </location>
    <ligand>
        <name>UDP-N-acetyl-alpha-D-glucosamine</name>
        <dbReference type="ChEBI" id="CHEBI:57705"/>
    </ligand>
</feature>
<keyword evidence="7 18" id="KW-0479">Metal-binding</keyword>
<dbReference type="PANTHER" id="PTHR43584:SF3">
    <property type="entry name" value="BIFUNCTIONAL PROTEIN GLMU"/>
    <property type="match status" value="1"/>
</dbReference>
<evidence type="ECO:0000256" key="1">
    <source>
        <dbReference type="ARBA" id="ARBA00004496"/>
    </source>
</evidence>
<dbReference type="InterPro" id="IPR029044">
    <property type="entry name" value="Nucleotide-diphossugar_trans"/>
</dbReference>
<feature type="binding site" evidence="18">
    <location>
        <position position="363"/>
    </location>
    <ligand>
        <name>UDP-N-acetyl-alpha-D-glucosamine</name>
        <dbReference type="ChEBI" id="CHEBI:57705"/>
    </ligand>
</feature>
<evidence type="ECO:0000313" key="21">
    <source>
        <dbReference type="Proteomes" id="UP000281094"/>
    </source>
</evidence>